<keyword evidence="6 7" id="KW-0472">Membrane</keyword>
<protein>
    <recommendedName>
        <fullName evidence="2 7">Flagellar motor switch protein FliN</fullName>
    </recommendedName>
</protein>
<dbReference type="GO" id="GO:0003774">
    <property type="term" value="F:cytoskeletal motor activity"/>
    <property type="evidence" value="ECO:0007669"/>
    <property type="project" value="UniProtKB-UniRule"/>
</dbReference>
<dbReference type="AlphaFoldDB" id="A0A944CDS0"/>
<keyword evidence="5 7" id="KW-0283">Flagellar rotation</keyword>
<dbReference type="EMBL" id="JACYXJ010000004">
    <property type="protein sequence ID" value="MBD8877042.1"/>
    <property type="molecule type" value="Genomic_DNA"/>
</dbReference>
<keyword evidence="10" id="KW-0969">Cilium</keyword>
<reference evidence="9 11" key="2">
    <citation type="submission" date="2020-09" db="EMBL/GenBank/DDBJ databases">
        <title>The genome sequence of type strain Labrenzia polysiphoniae KACC 19711.</title>
        <authorList>
            <person name="Liu Y."/>
        </authorList>
    </citation>
    <scope>NUCLEOTIDE SEQUENCE [LARGE SCALE GENOMIC DNA]</scope>
    <source>
        <strain evidence="9 11">KACC 19711</strain>
    </source>
</reference>
<dbReference type="Gene3D" id="2.30.330.10">
    <property type="entry name" value="SpoA-like"/>
    <property type="match status" value="1"/>
</dbReference>
<evidence type="ECO:0000256" key="5">
    <source>
        <dbReference type="ARBA" id="ARBA00022779"/>
    </source>
</evidence>
<evidence type="ECO:0000313" key="9">
    <source>
        <dbReference type="EMBL" id="MBD8877042.1"/>
    </source>
</evidence>
<keyword evidence="10" id="KW-0966">Cell projection</keyword>
<dbReference type="GO" id="GO:0006935">
    <property type="term" value="P:chemotaxis"/>
    <property type="evidence" value="ECO:0007669"/>
    <property type="project" value="UniProtKB-KW"/>
</dbReference>
<evidence type="ECO:0000256" key="4">
    <source>
        <dbReference type="ARBA" id="ARBA00022500"/>
    </source>
</evidence>
<comment type="similarity">
    <text evidence="1 7">Belongs to the FliN/MopA/SpaO family.</text>
</comment>
<evidence type="ECO:0000256" key="2">
    <source>
        <dbReference type="ARBA" id="ARBA00021897"/>
    </source>
</evidence>
<feature type="domain" description="Flagellar motor switch protein FliN-like C-terminal" evidence="8">
    <location>
        <begin position="54"/>
        <end position="126"/>
    </location>
</feature>
<dbReference type="NCBIfam" id="TIGR02480">
    <property type="entry name" value="fliN"/>
    <property type="match status" value="1"/>
</dbReference>
<comment type="function">
    <text evidence="7">FliN is one of three proteins (FliG, FliN, FliM) that form the rotor-mounted switch complex (C ring), located at the base of the basal body. This complex interacts with the CheY and CheZ chemotaxis proteins, in addition to contacting components of the motor that determine the direction of flagellar rotation.</text>
</comment>
<keyword evidence="11" id="KW-1185">Reference proteome</keyword>
<keyword evidence="10" id="KW-0282">Flagellum</keyword>
<dbReference type="GO" id="GO:0009425">
    <property type="term" value="C:bacterial-type flagellum basal body"/>
    <property type="evidence" value="ECO:0007669"/>
    <property type="project" value="UniProtKB-SubCell"/>
</dbReference>
<dbReference type="InterPro" id="IPR051469">
    <property type="entry name" value="FliN/MopA/SpaO"/>
</dbReference>
<organism evidence="10 12">
    <name type="scientific">Roseibium polysiphoniae</name>
    <dbReference type="NCBI Taxonomy" id="2571221"/>
    <lineage>
        <taxon>Bacteria</taxon>
        <taxon>Pseudomonadati</taxon>
        <taxon>Pseudomonadota</taxon>
        <taxon>Alphaproteobacteria</taxon>
        <taxon>Hyphomicrobiales</taxon>
        <taxon>Stappiaceae</taxon>
        <taxon>Roseibium</taxon>
    </lineage>
</organism>
<name>A0A944CDS0_9HYPH</name>
<reference evidence="10" key="1">
    <citation type="submission" date="2018-08" db="EMBL/GenBank/DDBJ databases">
        <authorList>
            <person name="Jin W."/>
            <person name="Wang H."/>
            <person name="Yang Y."/>
            <person name="Li M."/>
            <person name="Liu J."/>
        </authorList>
    </citation>
    <scope>NUCLEOTIDE SEQUENCE</scope>
    <source>
        <strain evidence="10">AESS21</strain>
    </source>
</reference>
<dbReference type="InterPro" id="IPR036429">
    <property type="entry name" value="SpoA-like_sf"/>
</dbReference>
<evidence type="ECO:0000256" key="6">
    <source>
        <dbReference type="ARBA" id="ARBA00023136"/>
    </source>
</evidence>
<evidence type="ECO:0000256" key="3">
    <source>
        <dbReference type="ARBA" id="ARBA00022475"/>
    </source>
</evidence>
<evidence type="ECO:0000313" key="10">
    <source>
        <dbReference type="EMBL" id="MBS8260779.1"/>
    </source>
</evidence>
<dbReference type="EMBL" id="QTKU01000002">
    <property type="protein sequence ID" value="MBS8260779.1"/>
    <property type="molecule type" value="Genomic_DNA"/>
</dbReference>
<dbReference type="GO" id="GO:0005886">
    <property type="term" value="C:plasma membrane"/>
    <property type="evidence" value="ECO:0007669"/>
    <property type="project" value="UniProtKB-SubCell"/>
</dbReference>
<comment type="caution">
    <text evidence="10">The sequence shown here is derived from an EMBL/GenBank/DDBJ whole genome shotgun (WGS) entry which is preliminary data.</text>
</comment>
<keyword evidence="4 7" id="KW-0145">Chemotaxis</keyword>
<keyword evidence="7" id="KW-0975">Bacterial flagellum</keyword>
<dbReference type="SUPFAM" id="SSF101801">
    <property type="entry name" value="Surface presentation of antigens (SPOA)"/>
    <property type="match status" value="1"/>
</dbReference>
<evidence type="ECO:0000256" key="7">
    <source>
        <dbReference type="RuleBase" id="RU362074"/>
    </source>
</evidence>
<evidence type="ECO:0000313" key="11">
    <source>
        <dbReference type="Proteomes" id="UP000615687"/>
    </source>
</evidence>
<dbReference type="InterPro" id="IPR012826">
    <property type="entry name" value="FliN"/>
</dbReference>
<accession>A0A944CDS0</accession>
<dbReference type="InterPro" id="IPR001172">
    <property type="entry name" value="FliN_T3SS_HrcQb"/>
</dbReference>
<proteinExistence type="inferred from homology"/>
<dbReference type="Proteomes" id="UP000615687">
    <property type="component" value="Unassembled WGS sequence"/>
</dbReference>
<dbReference type="InterPro" id="IPR001543">
    <property type="entry name" value="FliN-like_C"/>
</dbReference>
<evidence type="ECO:0000256" key="1">
    <source>
        <dbReference type="ARBA" id="ARBA00009226"/>
    </source>
</evidence>
<evidence type="ECO:0000313" key="12">
    <source>
        <dbReference type="Proteomes" id="UP000705379"/>
    </source>
</evidence>
<keyword evidence="3 7" id="KW-1003">Cell membrane</keyword>
<dbReference type="GO" id="GO:0071973">
    <property type="term" value="P:bacterial-type flagellum-dependent cell motility"/>
    <property type="evidence" value="ECO:0007669"/>
    <property type="project" value="UniProtKB-UniRule"/>
</dbReference>
<sequence>MNNDDTIIDHVPQDAEPKVNPASAATFAKVESPDNGDKDHGADLMGDDRNLDTILGIPVNIQVVLGSATMLVSNLLKLGRGAVIPLNHRVGEPIDIVVNGRVIARGEVVVVEDDNSRFGVSLTEIISAQTGALEA</sequence>
<gene>
    <name evidence="10" type="primary">fliN</name>
    <name evidence="10" type="ORF">DYI23_11155</name>
    <name evidence="9" type="ORF">IG617_12155</name>
</gene>
<dbReference type="Pfam" id="PF01052">
    <property type="entry name" value="FliMN_C"/>
    <property type="match status" value="1"/>
</dbReference>
<dbReference type="PANTHER" id="PTHR43484:SF1">
    <property type="entry name" value="FLAGELLAR MOTOR SWITCH PROTEIN FLIN"/>
    <property type="match status" value="1"/>
</dbReference>
<evidence type="ECO:0000259" key="8">
    <source>
        <dbReference type="Pfam" id="PF01052"/>
    </source>
</evidence>
<comment type="subcellular location">
    <subcellularLocation>
        <location evidence="7">Cell membrane</location>
        <topology evidence="7">Peripheral membrane protein</topology>
        <orientation evidence="7">Cytoplasmic side</orientation>
    </subcellularLocation>
    <subcellularLocation>
        <location evidence="7">Bacterial flagellum basal body</location>
    </subcellularLocation>
</comment>
<dbReference type="Proteomes" id="UP000705379">
    <property type="component" value="Unassembled WGS sequence"/>
</dbReference>
<dbReference type="PRINTS" id="PR00956">
    <property type="entry name" value="FLGMOTORFLIN"/>
</dbReference>
<reference evidence="10" key="3">
    <citation type="journal article" date="2021" name="Microorganisms">
        <title>Bacterial Dimethylsulfoniopropionate Biosynthesis in the East China Sea.</title>
        <authorList>
            <person name="Liu J."/>
            <person name="Zhang Y."/>
            <person name="Liu J."/>
            <person name="Zhong H."/>
            <person name="Williams B.T."/>
            <person name="Zheng Y."/>
            <person name="Curson A.R.J."/>
            <person name="Sun C."/>
            <person name="Sun H."/>
            <person name="Song D."/>
            <person name="Wagner Mackenzie B."/>
            <person name="Bermejo Martinez A."/>
            <person name="Todd J.D."/>
            <person name="Zhang X.H."/>
        </authorList>
    </citation>
    <scope>NUCLEOTIDE SEQUENCE</scope>
    <source>
        <strain evidence="10">AESS21</strain>
    </source>
</reference>
<dbReference type="PANTHER" id="PTHR43484">
    <property type="match status" value="1"/>
</dbReference>